<name>A0A1F7IFE7_9BACT</name>
<accession>A0A1F7IFE7</accession>
<gene>
    <name evidence="1" type="ORF">A2954_03395</name>
</gene>
<proteinExistence type="predicted"/>
<reference evidence="1 2" key="1">
    <citation type="journal article" date="2016" name="Nat. Commun.">
        <title>Thousands of microbial genomes shed light on interconnected biogeochemical processes in an aquifer system.</title>
        <authorList>
            <person name="Anantharaman K."/>
            <person name="Brown C.T."/>
            <person name="Hug L.A."/>
            <person name="Sharon I."/>
            <person name="Castelle C.J."/>
            <person name="Probst A.J."/>
            <person name="Thomas B.C."/>
            <person name="Singh A."/>
            <person name="Wilkins M.J."/>
            <person name="Karaoz U."/>
            <person name="Brodie E.L."/>
            <person name="Williams K.H."/>
            <person name="Hubbard S.S."/>
            <person name="Banfield J.F."/>
        </authorList>
    </citation>
    <scope>NUCLEOTIDE SEQUENCE [LARGE SCALE GENOMIC DNA]</scope>
</reference>
<evidence type="ECO:0000313" key="1">
    <source>
        <dbReference type="EMBL" id="OGK42071.1"/>
    </source>
</evidence>
<dbReference type="Proteomes" id="UP000177698">
    <property type="component" value="Unassembled WGS sequence"/>
</dbReference>
<organism evidence="1 2">
    <name type="scientific">Candidatus Roizmanbacteria bacterium RIFCSPLOWO2_01_FULL_37_12</name>
    <dbReference type="NCBI Taxonomy" id="1802056"/>
    <lineage>
        <taxon>Bacteria</taxon>
        <taxon>Candidatus Roizmaniibacteriota</taxon>
    </lineage>
</organism>
<evidence type="ECO:0000313" key="2">
    <source>
        <dbReference type="Proteomes" id="UP000177698"/>
    </source>
</evidence>
<dbReference type="EMBL" id="MGAG01000005">
    <property type="protein sequence ID" value="OGK42071.1"/>
    <property type="molecule type" value="Genomic_DNA"/>
</dbReference>
<protein>
    <submittedName>
        <fullName evidence="1">Uncharacterized protein</fullName>
    </submittedName>
</protein>
<comment type="caution">
    <text evidence="1">The sequence shown here is derived from an EMBL/GenBank/DDBJ whole genome shotgun (WGS) entry which is preliminary data.</text>
</comment>
<dbReference type="STRING" id="1802056.A2954_03395"/>
<sequence length="65" mass="7835">MVFIKYLKNVPDVKNFRELEEWFRNNAYPLPKNSREIFAEYLKKTGILSLRTSTDHMLSWTRAKV</sequence>
<dbReference type="AlphaFoldDB" id="A0A1F7IFE7"/>